<dbReference type="GO" id="GO:0002098">
    <property type="term" value="P:tRNA wobble uridine modification"/>
    <property type="evidence" value="ECO:0007669"/>
    <property type="project" value="TreeGrafter"/>
</dbReference>
<dbReference type="Gene3D" id="3.40.50.11410">
    <property type="match status" value="1"/>
</dbReference>
<proteinExistence type="predicted"/>
<protein>
    <submittedName>
        <fullName evidence="4">[FeFe] hydrogenase H-cluster maturation GTPase HydF</fullName>
    </submittedName>
</protein>
<name>A0A2D3W8C1_9BACT</name>
<dbReference type="NCBIfam" id="TIGR03918">
    <property type="entry name" value="GTP_HydF"/>
    <property type="match status" value="1"/>
</dbReference>
<dbReference type="InterPro" id="IPR027417">
    <property type="entry name" value="P-loop_NTPase"/>
</dbReference>
<sequence>MTQTPKGLRLHIGLFGRRNVGKSSLMNLITNQAMSIVSETPGTTTDPVEKTMEIQPLGPVVFIDTAGIDDEGSLGEARIKQTLHVIQKIDVAVLVVEPNRWGTFEEKLVALFKEKAIAFTIICNKIDQEIPQEPFVQTLCKHAASWLEMSAKTGENKERFFEKIHEIIPSSWIKQPSLLGDLIGEGDVIVLVVPIDLQAPKGRLILPQVQAIRDILDHDACCLVVKERELSYMLSQLKSSPKLVVCDSQCVLKTVADTPKDVKVTTFSILMARLKGDLITLSEGAKMIHDLKEGDKVLIAEACTHHALEDDIGRVKIPRWLRQYSGLDLTIEHCSGKNYPENIAEYRLIIHCGACTLNRQGMLSRLDEAKKAGVAITNYGIAISVLQGVLHRSLEPFPLALMAYDDRQ</sequence>
<feature type="domain" description="G" evidence="1">
    <location>
        <begin position="12"/>
        <end position="125"/>
    </location>
</feature>
<evidence type="ECO:0000259" key="2">
    <source>
        <dbReference type="Pfam" id="PF18128"/>
    </source>
</evidence>
<dbReference type="Pfam" id="PF18133">
    <property type="entry name" value="HydF_tetramer"/>
    <property type="match status" value="1"/>
</dbReference>
<dbReference type="CDD" id="cd00880">
    <property type="entry name" value="Era_like"/>
    <property type="match status" value="1"/>
</dbReference>
<dbReference type="Proteomes" id="UP000231638">
    <property type="component" value="Unassembled WGS sequence"/>
</dbReference>
<organism evidence="4 5">
    <name type="scientific">Sulfurospirillum cavolei</name>
    <dbReference type="NCBI Taxonomy" id="366522"/>
    <lineage>
        <taxon>Bacteria</taxon>
        <taxon>Pseudomonadati</taxon>
        <taxon>Campylobacterota</taxon>
        <taxon>Epsilonproteobacteria</taxon>
        <taxon>Campylobacterales</taxon>
        <taxon>Sulfurospirillaceae</taxon>
        <taxon>Sulfurospirillum</taxon>
    </lineage>
</organism>
<dbReference type="InterPro" id="IPR006073">
    <property type="entry name" value="GTP-bd"/>
</dbReference>
<accession>A0A2D3W8C1</accession>
<dbReference type="STRING" id="366522.GCA_001548055_01909"/>
<feature type="domain" description="Hydrogen maturase F dimerization" evidence="2">
    <location>
        <begin position="178"/>
        <end position="276"/>
    </location>
</feature>
<dbReference type="SUPFAM" id="SSF52540">
    <property type="entry name" value="P-loop containing nucleoside triphosphate hydrolases"/>
    <property type="match status" value="1"/>
</dbReference>
<dbReference type="GO" id="GO:0005525">
    <property type="term" value="F:GTP binding"/>
    <property type="evidence" value="ECO:0007669"/>
    <property type="project" value="InterPro"/>
</dbReference>
<dbReference type="GO" id="GO:0030488">
    <property type="term" value="P:tRNA methylation"/>
    <property type="evidence" value="ECO:0007669"/>
    <property type="project" value="TreeGrafter"/>
</dbReference>
<dbReference type="EMBL" id="DLUG01000172">
    <property type="protein sequence ID" value="DAB36135.1"/>
    <property type="molecule type" value="Genomic_DNA"/>
</dbReference>
<dbReference type="Pfam" id="PF18128">
    <property type="entry name" value="HydF_dimer"/>
    <property type="match status" value="1"/>
</dbReference>
<reference evidence="4 5" key="1">
    <citation type="journal article" date="2017" name="Front. Microbiol.">
        <title>Comparative Genomic Analysis of the Class Epsilonproteobacteria and Proposed Reclassification to Epsilonbacteraeota (phyl. nov.).</title>
        <authorList>
            <person name="Waite D.W."/>
            <person name="Vanwonterghem I."/>
            <person name="Rinke C."/>
            <person name="Parks D.H."/>
            <person name="Zhang Y."/>
            <person name="Takai K."/>
            <person name="Sievert S.M."/>
            <person name="Simon J."/>
            <person name="Campbell B.J."/>
            <person name="Hanson T.E."/>
            <person name="Woyke T."/>
            <person name="Klotz M.G."/>
            <person name="Hugenholtz P."/>
        </authorList>
    </citation>
    <scope>NUCLEOTIDE SEQUENCE [LARGE SCALE GENOMIC DNA]</scope>
    <source>
        <strain evidence="4">UBA11420</strain>
    </source>
</reference>
<dbReference type="PANTHER" id="PTHR42714">
    <property type="entry name" value="TRNA MODIFICATION GTPASE GTPBP3"/>
    <property type="match status" value="1"/>
</dbReference>
<dbReference type="PANTHER" id="PTHR42714:SF6">
    <property type="entry name" value="TRANSLATION INITIATION FACTOR IF-2"/>
    <property type="match status" value="1"/>
</dbReference>
<dbReference type="PRINTS" id="PR00326">
    <property type="entry name" value="GTP1OBG"/>
</dbReference>
<gene>
    <name evidence="4" type="primary">hydF</name>
    <name evidence="4" type="ORF">CFH80_06445</name>
</gene>
<dbReference type="InterPro" id="IPR005225">
    <property type="entry name" value="Small_GTP-bd"/>
</dbReference>
<dbReference type="InterPro" id="IPR040644">
    <property type="entry name" value="HydF_tetramer"/>
</dbReference>
<dbReference type="AlphaFoldDB" id="A0A2D3W8C1"/>
<feature type="domain" description="Hydrogen maturase F tetramerization" evidence="3">
    <location>
        <begin position="281"/>
        <end position="396"/>
    </location>
</feature>
<dbReference type="InterPro" id="IPR023873">
    <property type="entry name" value="FeFe-hyd_GTPase_HydF"/>
</dbReference>
<comment type="caution">
    <text evidence="4">The sequence shown here is derived from an EMBL/GenBank/DDBJ whole genome shotgun (WGS) entry which is preliminary data.</text>
</comment>
<evidence type="ECO:0000259" key="3">
    <source>
        <dbReference type="Pfam" id="PF18133"/>
    </source>
</evidence>
<dbReference type="Gene3D" id="3.40.50.300">
    <property type="entry name" value="P-loop containing nucleotide triphosphate hydrolases"/>
    <property type="match status" value="1"/>
</dbReference>
<dbReference type="GO" id="GO:0005737">
    <property type="term" value="C:cytoplasm"/>
    <property type="evidence" value="ECO:0007669"/>
    <property type="project" value="TreeGrafter"/>
</dbReference>
<evidence type="ECO:0000313" key="5">
    <source>
        <dbReference type="Proteomes" id="UP000231638"/>
    </source>
</evidence>
<evidence type="ECO:0000313" key="4">
    <source>
        <dbReference type="EMBL" id="DAB36135.1"/>
    </source>
</evidence>
<dbReference type="Pfam" id="PF01926">
    <property type="entry name" value="MMR_HSR1"/>
    <property type="match status" value="1"/>
</dbReference>
<dbReference type="InterPro" id="IPR041606">
    <property type="entry name" value="HydF_dimer"/>
</dbReference>
<dbReference type="NCBIfam" id="TIGR00231">
    <property type="entry name" value="small_GTP"/>
    <property type="match status" value="1"/>
</dbReference>
<dbReference type="Gene3D" id="3.40.50.11420">
    <property type="match status" value="1"/>
</dbReference>
<evidence type="ECO:0000259" key="1">
    <source>
        <dbReference type="Pfam" id="PF01926"/>
    </source>
</evidence>